<dbReference type="SUPFAM" id="SSF54523">
    <property type="entry name" value="Pili subunits"/>
    <property type="match status" value="1"/>
</dbReference>
<dbReference type="Pfam" id="PF00114">
    <property type="entry name" value="Pilin"/>
    <property type="match status" value="1"/>
</dbReference>
<dbReference type="InterPro" id="IPR001082">
    <property type="entry name" value="Pilin"/>
</dbReference>
<accession>A0A4U1BLN9</accession>
<dbReference type="GO" id="GO:0007155">
    <property type="term" value="P:cell adhesion"/>
    <property type="evidence" value="ECO:0007669"/>
    <property type="project" value="InterPro"/>
</dbReference>
<organism evidence="9 10">
    <name type="scientific">Ferrimonas aestuarii</name>
    <dbReference type="NCBI Taxonomy" id="2569539"/>
    <lineage>
        <taxon>Bacteria</taxon>
        <taxon>Pseudomonadati</taxon>
        <taxon>Pseudomonadota</taxon>
        <taxon>Gammaproteobacteria</taxon>
        <taxon>Alteromonadales</taxon>
        <taxon>Ferrimonadaceae</taxon>
        <taxon>Ferrimonas</taxon>
    </lineage>
</organism>
<dbReference type="Proteomes" id="UP000305675">
    <property type="component" value="Unassembled WGS sequence"/>
</dbReference>
<evidence type="ECO:0000256" key="1">
    <source>
        <dbReference type="ARBA" id="ARBA00004167"/>
    </source>
</evidence>
<dbReference type="PROSITE" id="PS00409">
    <property type="entry name" value="PROKAR_NTER_METHYL"/>
    <property type="match status" value="1"/>
</dbReference>
<comment type="caution">
    <text evidence="9">The sequence shown here is derived from an EMBL/GenBank/DDBJ whole genome shotgun (WGS) entry which is preliminary data.</text>
</comment>
<keyword evidence="5 8" id="KW-1133">Transmembrane helix</keyword>
<keyword evidence="6 8" id="KW-0472">Membrane</keyword>
<dbReference type="InterPro" id="IPR012902">
    <property type="entry name" value="N_methyl_site"/>
</dbReference>
<dbReference type="NCBIfam" id="TIGR02532">
    <property type="entry name" value="IV_pilin_GFxxxE"/>
    <property type="match status" value="1"/>
</dbReference>
<dbReference type="GO" id="GO:0044096">
    <property type="term" value="C:type IV pilus"/>
    <property type="evidence" value="ECO:0007669"/>
    <property type="project" value="TreeGrafter"/>
</dbReference>
<dbReference type="InterPro" id="IPR002416">
    <property type="entry name" value="T2SS_protein-GspH"/>
</dbReference>
<keyword evidence="10" id="KW-1185">Reference proteome</keyword>
<name>A0A4U1BLN9_9GAMM</name>
<proteinExistence type="inferred from homology"/>
<evidence type="ECO:0000256" key="8">
    <source>
        <dbReference type="SAM" id="Phobius"/>
    </source>
</evidence>
<comment type="subcellular location">
    <subcellularLocation>
        <location evidence="1">Membrane</location>
        <topology evidence="1">Single-pass membrane protein</topology>
    </subcellularLocation>
</comment>
<evidence type="ECO:0000256" key="6">
    <source>
        <dbReference type="ARBA" id="ARBA00023136"/>
    </source>
</evidence>
<comment type="similarity">
    <text evidence="2 7">Belongs to the N-Me-Phe pilin family.</text>
</comment>
<dbReference type="OrthoDB" id="5918848at2"/>
<evidence type="ECO:0000256" key="4">
    <source>
        <dbReference type="ARBA" id="ARBA00022692"/>
    </source>
</evidence>
<sequence>MHIRQSQRGFTLIELMIVVAIVGILAAIALPAYQTYTKRAKFSEVISATGSLKTQIEICVQTKGTDGDNAAVHTACGGLVSASGADSGSHVESVAFTEDDGIVATGESASFGQDADDADYTYILTPTADNGTITWAQSGTCAAAGLC</sequence>
<keyword evidence="4 8" id="KW-0812">Transmembrane</keyword>
<dbReference type="GO" id="GO:0015627">
    <property type="term" value="C:type II protein secretion system complex"/>
    <property type="evidence" value="ECO:0007669"/>
    <property type="project" value="InterPro"/>
</dbReference>
<evidence type="ECO:0000256" key="2">
    <source>
        <dbReference type="ARBA" id="ARBA00005233"/>
    </source>
</evidence>
<evidence type="ECO:0000256" key="5">
    <source>
        <dbReference type="ARBA" id="ARBA00022989"/>
    </source>
</evidence>
<dbReference type="PRINTS" id="PR00885">
    <property type="entry name" value="BCTERIALGSPH"/>
</dbReference>
<reference evidence="9 10" key="1">
    <citation type="submission" date="2019-04" db="EMBL/GenBank/DDBJ databases">
        <authorList>
            <person name="Hwang J.C."/>
        </authorList>
    </citation>
    <scope>NUCLEOTIDE SEQUENCE [LARGE SCALE GENOMIC DNA]</scope>
    <source>
        <strain evidence="9 10">IMCC35002</strain>
    </source>
</reference>
<protein>
    <submittedName>
        <fullName evidence="9">Prepilin-type N-terminal cleavage/methylation domain-containing protein</fullName>
    </submittedName>
</protein>
<dbReference type="Pfam" id="PF07963">
    <property type="entry name" value="N_methyl"/>
    <property type="match status" value="1"/>
</dbReference>
<dbReference type="GO" id="GO:0043107">
    <property type="term" value="P:type IV pilus-dependent motility"/>
    <property type="evidence" value="ECO:0007669"/>
    <property type="project" value="TreeGrafter"/>
</dbReference>
<dbReference type="InterPro" id="IPR045584">
    <property type="entry name" value="Pilin-like"/>
</dbReference>
<evidence type="ECO:0000313" key="10">
    <source>
        <dbReference type="Proteomes" id="UP000305675"/>
    </source>
</evidence>
<feature type="transmembrane region" description="Helical" evidence="8">
    <location>
        <begin position="12"/>
        <end position="33"/>
    </location>
</feature>
<gene>
    <name evidence="9" type="ORF">FCL42_14130</name>
</gene>
<dbReference type="Gene3D" id="3.30.700.10">
    <property type="entry name" value="Glycoprotein, Type 4 Pilin"/>
    <property type="match status" value="1"/>
</dbReference>
<dbReference type="EMBL" id="SWCJ01000011">
    <property type="protein sequence ID" value="TKB53710.1"/>
    <property type="molecule type" value="Genomic_DNA"/>
</dbReference>
<dbReference type="RefSeq" id="WP_136864070.1">
    <property type="nucleotide sequence ID" value="NZ_SWCJ01000011.1"/>
</dbReference>
<keyword evidence="7" id="KW-0281">Fimbrium</keyword>
<dbReference type="PANTHER" id="PTHR30093">
    <property type="entry name" value="GENERAL SECRETION PATHWAY PROTEIN G"/>
    <property type="match status" value="1"/>
</dbReference>
<keyword evidence="3" id="KW-0488">Methylation</keyword>
<evidence type="ECO:0000256" key="3">
    <source>
        <dbReference type="ARBA" id="ARBA00022481"/>
    </source>
</evidence>
<dbReference type="PANTHER" id="PTHR30093:SF34">
    <property type="entry name" value="PREPILIN PEPTIDASE-DEPENDENT PROTEIN D"/>
    <property type="match status" value="1"/>
</dbReference>
<evidence type="ECO:0000256" key="7">
    <source>
        <dbReference type="RuleBase" id="RU000389"/>
    </source>
</evidence>
<evidence type="ECO:0000313" key="9">
    <source>
        <dbReference type="EMBL" id="TKB53710.1"/>
    </source>
</evidence>
<dbReference type="GO" id="GO:0016020">
    <property type="term" value="C:membrane"/>
    <property type="evidence" value="ECO:0007669"/>
    <property type="project" value="UniProtKB-SubCell"/>
</dbReference>
<dbReference type="AlphaFoldDB" id="A0A4U1BLN9"/>
<dbReference type="GO" id="GO:0015628">
    <property type="term" value="P:protein secretion by the type II secretion system"/>
    <property type="evidence" value="ECO:0007669"/>
    <property type="project" value="InterPro"/>
</dbReference>